<feature type="region of interest" description="Disordered" evidence="1">
    <location>
        <begin position="53"/>
        <end position="86"/>
    </location>
</feature>
<reference evidence="2 3" key="1">
    <citation type="journal article" date="2019" name="ISME J.">
        <title>Candidatus Macondimonas diazotrophica, a novel gammaproteobacterial genus dominating crude-oil-contaminated coastal sediments.</title>
        <authorList>
            <person name="Karthikeyan S."/>
            <person name="Konstantinidis K."/>
        </authorList>
    </citation>
    <scope>NUCLEOTIDE SEQUENCE [LARGE SCALE GENOMIC DNA]</scope>
    <source>
        <strain evidence="2 3">KTK01</strain>
    </source>
</reference>
<name>A0A4Z0F841_9GAMM</name>
<comment type="caution">
    <text evidence="2">The sequence shown here is derived from an EMBL/GenBank/DDBJ whole genome shotgun (WGS) entry which is preliminary data.</text>
</comment>
<accession>A0A4Z0F841</accession>
<evidence type="ECO:0000313" key="2">
    <source>
        <dbReference type="EMBL" id="TFZ81419.1"/>
    </source>
</evidence>
<dbReference type="AlphaFoldDB" id="A0A4Z0F841"/>
<feature type="compositionally biased region" description="Polar residues" evidence="1">
    <location>
        <begin position="77"/>
        <end position="86"/>
    </location>
</feature>
<dbReference type="RefSeq" id="WP_135282784.1">
    <property type="nucleotide sequence ID" value="NZ_SRIO01000024.1"/>
</dbReference>
<evidence type="ECO:0000313" key="3">
    <source>
        <dbReference type="Proteomes" id="UP000297890"/>
    </source>
</evidence>
<protein>
    <submittedName>
        <fullName evidence="2">Uncharacterized protein</fullName>
    </submittedName>
</protein>
<dbReference type="EMBL" id="SRIO01000024">
    <property type="protein sequence ID" value="TFZ81419.1"/>
    <property type="molecule type" value="Genomic_DNA"/>
</dbReference>
<keyword evidence="3" id="KW-1185">Reference proteome</keyword>
<proteinExistence type="predicted"/>
<sequence length="86" mass="9169">MGIEIARAEYVDLTRAVGLGHHIRGWHHRCGRRMCGEAPSFYSTAAIPMATRKRAASGSPGYPDTPSAKGGGDRCSAGSSAWQRPL</sequence>
<evidence type="ECO:0000256" key="1">
    <source>
        <dbReference type="SAM" id="MobiDB-lite"/>
    </source>
</evidence>
<gene>
    <name evidence="2" type="ORF">E4680_12645</name>
</gene>
<dbReference type="Proteomes" id="UP000297890">
    <property type="component" value="Unassembled WGS sequence"/>
</dbReference>
<organism evidence="2 3">
    <name type="scientific">Candidatus Macondimonas diazotrophica</name>
    <dbReference type="NCBI Taxonomy" id="2305248"/>
    <lineage>
        <taxon>Bacteria</taxon>
        <taxon>Pseudomonadati</taxon>
        <taxon>Pseudomonadota</taxon>
        <taxon>Gammaproteobacteria</taxon>
        <taxon>Chromatiales</taxon>
        <taxon>Ectothiorhodospiraceae</taxon>
        <taxon>Candidatus Macondimonas</taxon>
    </lineage>
</organism>